<dbReference type="PANTHER" id="PTHR32133:SF409">
    <property type="entry name" value="F-BOX DOMAIN-CONTAINING PROTEIN"/>
    <property type="match status" value="1"/>
</dbReference>
<keyword evidence="3" id="KW-1185">Reference proteome</keyword>
<dbReference type="Pfam" id="PF23635">
    <property type="entry name" value="Beta-prop_AT5G49610-like"/>
    <property type="match status" value="1"/>
</dbReference>
<dbReference type="InterPro" id="IPR036047">
    <property type="entry name" value="F-box-like_dom_sf"/>
</dbReference>
<accession>A0ABC8Y0K5</accession>
<name>A0ABC8Y0K5_9POAL</name>
<evidence type="ECO:0000313" key="3">
    <source>
        <dbReference type="Proteomes" id="UP001497457"/>
    </source>
</evidence>
<dbReference type="SUPFAM" id="SSF81383">
    <property type="entry name" value="F-box domain"/>
    <property type="match status" value="1"/>
</dbReference>
<dbReference type="InterPro" id="IPR056594">
    <property type="entry name" value="AT5G49610-like_b-prop"/>
</dbReference>
<dbReference type="EMBL" id="OZ075125">
    <property type="protein sequence ID" value="CAL4932828.1"/>
    <property type="molecule type" value="Genomic_DNA"/>
</dbReference>
<proteinExistence type="predicted"/>
<dbReference type="SMART" id="SM00256">
    <property type="entry name" value="FBOX"/>
    <property type="match status" value="1"/>
</dbReference>
<dbReference type="Proteomes" id="UP001497457">
    <property type="component" value="Chromosome 15b"/>
</dbReference>
<gene>
    <name evidence="2" type="ORF">URODEC1_LOCUS27818</name>
</gene>
<evidence type="ECO:0000259" key="1">
    <source>
        <dbReference type="SMART" id="SM00256"/>
    </source>
</evidence>
<dbReference type="Gene3D" id="1.20.1280.50">
    <property type="match status" value="1"/>
</dbReference>
<dbReference type="InterPro" id="IPR001810">
    <property type="entry name" value="F-box_dom"/>
</dbReference>
<dbReference type="AlphaFoldDB" id="A0ABC8Y0K5"/>
<reference evidence="2" key="1">
    <citation type="submission" date="2024-10" db="EMBL/GenBank/DDBJ databases">
        <authorList>
            <person name="Ryan C."/>
        </authorList>
    </citation>
    <scope>NUCLEOTIDE SEQUENCE [LARGE SCALE GENOMIC DNA]</scope>
</reference>
<protein>
    <recommendedName>
        <fullName evidence="1">F-box domain-containing protein</fullName>
    </recommendedName>
</protein>
<sequence>MSEPTALCSPAADLPPDDLLREVFLRLPPEPGHLFSASLVCRHWRRLVRDPTFLRLFRAFHRTPPVLGFFQNLCSIQPHIGSYTRFVPTAAVPGFVLPDGKRMRQVLDCRHGRVLFHSDLGLHVWDPMADDRDYIGSPQRSGGWNFTASVICAAGHDIHIDCHSSSFHVVFVESVEDERHDHLASAHVYSSETGTWSSATTISSPSAVTSYEASALVGNSLCWLLDFAGTGKDHILEFELHSQRLNLIELPDGVWDDYMFDIRLMPAEDGGIGFAQVKESSIHFWSRRIDHYEGAEGWVLLKMVDLHELPYHSLAARDTWLESTVVGYAEDSNMLFLESGAGIIMINLGSMQLCEVPYARGSSIYPYTSFYTPELHRSSGGRTIIYFYCRNNLTLSMSSTTASV</sequence>
<evidence type="ECO:0000313" key="2">
    <source>
        <dbReference type="EMBL" id="CAL4932828.1"/>
    </source>
</evidence>
<organism evidence="2 3">
    <name type="scientific">Urochloa decumbens</name>
    <dbReference type="NCBI Taxonomy" id="240449"/>
    <lineage>
        <taxon>Eukaryota</taxon>
        <taxon>Viridiplantae</taxon>
        <taxon>Streptophyta</taxon>
        <taxon>Embryophyta</taxon>
        <taxon>Tracheophyta</taxon>
        <taxon>Spermatophyta</taxon>
        <taxon>Magnoliopsida</taxon>
        <taxon>Liliopsida</taxon>
        <taxon>Poales</taxon>
        <taxon>Poaceae</taxon>
        <taxon>PACMAD clade</taxon>
        <taxon>Panicoideae</taxon>
        <taxon>Panicodae</taxon>
        <taxon>Paniceae</taxon>
        <taxon>Melinidinae</taxon>
        <taxon>Urochloa</taxon>
    </lineage>
</organism>
<dbReference type="Pfam" id="PF00646">
    <property type="entry name" value="F-box"/>
    <property type="match status" value="1"/>
</dbReference>
<dbReference type="PANTHER" id="PTHR32133">
    <property type="entry name" value="OS07G0120400 PROTEIN"/>
    <property type="match status" value="1"/>
</dbReference>
<feature type="domain" description="F-box" evidence="1">
    <location>
        <begin position="15"/>
        <end position="57"/>
    </location>
</feature>